<sequence length="231" mass="25934">MEAASSKQEETGRRGGAGDGGAGDDEAKRKEETLASSRLLDPGFKPSKLSQDRLDKFKELHKKRLQITEKPKHKRKLKGTTGRSTKVNDDYKFPDKDESADSSPRDVHYSSSVTVIQEDPASAMSSRNKRKLHWGYVFIIVSYCVLKSICRTPMLLLTCLVFSLNSIASLFITQKICLIYTIPFSNGNLLKKTLIVLLHVSLFNKKTPLDLSTLICGQTRHIGFRLQFGNR</sequence>
<evidence type="ECO:0000256" key="1">
    <source>
        <dbReference type="SAM" id="MobiDB-lite"/>
    </source>
</evidence>
<proteinExistence type="predicted"/>
<feature type="transmembrane region" description="Helical" evidence="2">
    <location>
        <begin position="155"/>
        <end position="182"/>
    </location>
</feature>
<evidence type="ECO:0000313" key="3">
    <source>
        <dbReference type="EMBL" id="KAG2590907.1"/>
    </source>
</evidence>
<gene>
    <name evidence="3" type="ORF">PVAP13_5NG456900</name>
</gene>
<feature type="compositionally biased region" description="Basic and acidic residues" evidence="1">
    <location>
        <begin position="86"/>
        <end position="107"/>
    </location>
</feature>
<keyword evidence="4" id="KW-1185">Reference proteome</keyword>
<feature type="transmembrane region" description="Helical" evidence="2">
    <location>
        <begin position="132"/>
        <end position="149"/>
    </location>
</feature>
<evidence type="ECO:0000313" key="4">
    <source>
        <dbReference type="Proteomes" id="UP000823388"/>
    </source>
</evidence>
<dbReference type="EMBL" id="CM029046">
    <property type="protein sequence ID" value="KAG2590907.1"/>
    <property type="molecule type" value="Genomic_DNA"/>
</dbReference>
<evidence type="ECO:0000256" key="2">
    <source>
        <dbReference type="SAM" id="Phobius"/>
    </source>
</evidence>
<dbReference type="Proteomes" id="UP000823388">
    <property type="component" value="Chromosome 5N"/>
</dbReference>
<organism evidence="3 4">
    <name type="scientific">Panicum virgatum</name>
    <name type="common">Blackwell switchgrass</name>
    <dbReference type="NCBI Taxonomy" id="38727"/>
    <lineage>
        <taxon>Eukaryota</taxon>
        <taxon>Viridiplantae</taxon>
        <taxon>Streptophyta</taxon>
        <taxon>Embryophyta</taxon>
        <taxon>Tracheophyta</taxon>
        <taxon>Spermatophyta</taxon>
        <taxon>Magnoliopsida</taxon>
        <taxon>Liliopsida</taxon>
        <taxon>Poales</taxon>
        <taxon>Poaceae</taxon>
        <taxon>PACMAD clade</taxon>
        <taxon>Panicoideae</taxon>
        <taxon>Panicodae</taxon>
        <taxon>Paniceae</taxon>
        <taxon>Panicinae</taxon>
        <taxon>Panicum</taxon>
        <taxon>Panicum sect. Hiantes</taxon>
    </lineage>
</organism>
<keyword evidence="2" id="KW-1133">Transmembrane helix</keyword>
<dbReference type="AlphaFoldDB" id="A0A8T0RY88"/>
<feature type="region of interest" description="Disordered" evidence="1">
    <location>
        <begin position="1"/>
        <end position="107"/>
    </location>
</feature>
<name>A0A8T0RY88_PANVG</name>
<comment type="caution">
    <text evidence="3">The sequence shown here is derived from an EMBL/GenBank/DDBJ whole genome shotgun (WGS) entry which is preliminary data.</text>
</comment>
<feature type="compositionally biased region" description="Basic residues" evidence="1">
    <location>
        <begin position="59"/>
        <end position="78"/>
    </location>
</feature>
<reference evidence="3" key="1">
    <citation type="submission" date="2020-05" db="EMBL/GenBank/DDBJ databases">
        <title>WGS assembly of Panicum virgatum.</title>
        <authorList>
            <person name="Lovell J.T."/>
            <person name="Jenkins J."/>
            <person name="Shu S."/>
            <person name="Juenger T.E."/>
            <person name="Schmutz J."/>
        </authorList>
    </citation>
    <scope>NUCLEOTIDE SEQUENCE</scope>
    <source>
        <strain evidence="3">AP13</strain>
    </source>
</reference>
<dbReference type="InterPro" id="IPR037690">
    <property type="entry name" value="FAM204A"/>
</dbReference>
<dbReference type="PANTHER" id="PTHR14386:SF2">
    <property type="entry name" value="PROTEIN FAM204A"/>
    <property type="match status" value="1"/>
</dbReference>
<accession>A0A8T0RY88</accession>
<keyword evidence="2" id="KW-0812">Transmembrane</keyword>
<protein>
    <submittedName>
        <fullName evidence="3">Uncharacterized protein</fullName>
    </submittedName>
</protein>
<keyword evidence="2" id="KW-0472">Membrane</keyword>
<dbReference type="PANTHER" id="PTHR14386">
    <property type="entry name" value="PROTEIN FAM204A"/>
    <property type="match status" value="1"/>
</dbReference>